<evidence type="ECO:0000259" key="10">
    <source>
        <dbReference type="PROSITE" id="PS50172"/>
    </source>
</evidence>
<dbReference type="InterPro" id="IPR036616">
    <property type="entry name" value="Poly(ADP-ribose)pol_reg_dom_sf"/>
</dbReference>
<evidence type="ECO:0000256" key="8">
    <source>
        <dbReference type="RuleBase" id="RU362114"/>
    </source>
</evidence>
<evidence type="ECO:0000256" key="9">
    <source>
        <dbReference type="SAM" id="MobiDB-lite"/>
    </source>
</evidence>
<reference evidence="16" key="1">
    <citation type="submission" date="2025-08" db="UniProtKB">
        <authorList>
            <consortium name="RefSeq"/>
        </authorList>
    </citation>
    <scope>IDENTIFICATION</scope>
</reference>
<dbReference type="GO" id="GO:0005737">
    <property type="term" value="C:cytoplasm"/>
    <property type="evidence" value="ECO:0007669"/>
    <property type="project" value="TreeGrafter"/>
</dbReference>
<dbReference type="SMART" id="SM00292">
    <property type="entry name" value="BRCT"/>
    <property type="match status" value="1"/>
</dbReference>
<evidence type="ECO:0000259" key="13">
    <source>
        <dbReference type="PROSITE" id="PS51060"/>
    </source>
</evidence>
<dbReference type="Pfam" id="PF00644">
    <property type="entry name" value="PARP"/>
    <property type="match status" value="1"/>
</dbReference>
<dbReference type="InterPro" id="IPR001357">
    <property type="entry name" value="BRCT_dom"/>
</dbReference>
<evidence type="ECO:0000256" key="7">
    <source>
        <dbReference type="ARBA" id="ARBA00024347"/>
    </source>
</evidence>
<evidence type="ECO:0000256" key="3">
    <source>
        <dbReference type="ARBA" id="ARBA00022679"/>
    </source>
</evidence>
<dbReference type="Gene3D" id="3.90.228.10">
    <property type="match status" value="1"/>
</dbReference>
<dbReference type="InterPro" id="IPR058905">
    <property type="entry name" value="WGR-like_PARP4"/>
</dbReference>
<dbReference type="FunFam" id="3.90.228.10:FF:000013">
    <property type="entry name" value="Poly [ADP-ribose] polymerase"/>
    <property type="match status" value="1"/>
</dbReference>
<feature type="domain" description="BRCT" evidence="10">
    <location>
        <begin position="1"/>
        <end position="94"/>
    </location>
</feature>
<dbReference type="SMART" id="SM00609">
    <property type="entry name" value="VIT"/>
    <property type="match status" value="1"/>
</dbReference>
<dbReference type="Pfam" id="PF26166">
    <property type="entry name" value="WGR-like_PARP4"/>
    <property type="match status" value="1"/>
</dbReference>
<dbReference type="InterPro" id="IPR002035">
    <property type="entry name" value="VWF_A"/>
</dbReference>
<feature type="domain" description="VWFA" evidence="11">
    <location>
        <begin position="907"/>
        <end position="1074"/>
    </location>
</feature>
<dbReference type="PROSITE" id="PS50172">
    <property type="entry name" value="BRCT"/>
    <property type="match status" value="1"/>
</dbReference>
<dbReference type="PROSITE" id="PS51059">
    <property type="entry name" value="PARP_CATALYTIC"/>
    <property type="match status" value="1"/>
</dbReference>
<dbReference type="InterPro" id="IPR058904">
    <property type="entry name" value="PARP4_MVP-ID"/>
</dbReference>
<accession>A0A6P7XS65</accession>
<protein>
    <recommendedName>
        <fullName evidence="8">Poly [ADP-ribose] polymerase</fullName>
        <shortName evidence="8">PARP</shortName>
        <ecNumber evidence="8">2.4.2.-</ecNumber>
    </recommendedName>
</protein>
<evidence type="ECO:0000313" key="15">
    <source>
        <dbReference type="Proteomes" id="UP000515156"/>
    </source>
</evidence>
<dbReference type="SMART" id="SM00327">
    <property type="entry name" value="VWA"/>
    <property type="match status" value="1"/>
</dbReference>
<proteinExistence type="inferred from homology"/>
<keyword evidence="2 8" id="KW-0328">Glycosyltransferase</keyword>
<dbReference type="CDD" id="cd01437">
    <property type="entry name" value="parp_like"/>
    <property type="match status" value="1"/>
</dbReference>
<dbReference type="PROSITE" id="PS50234">
    <property type="entry name" value="VWFA"/>
    <property type="match status" value="1"/>
</dbReference>
<keyword evidence="6" id="KW-0539">Nucleus</keyword>
<dbReference type="GO" id="GO:0016779">
    <property type="term" value="F:nucleotidyltransferase activity"/>
    <property type="evidence" value="ECO:0007669"/>
    <property type="project" value="UniProtKB-KW"/>
</dbReference>
<dbReference type="InParanoid" id="A0A6P7XS65"/>
<dbReference type="EC" id="2.4.2.-" evidence="8"/>
<keyword evidence="15" id="KW-1185">Reference proteome</keyword>
<evidence type="ECO:0000256" key="2">
    <source>
        <dbReference type="ARBA" id="ARBA00022676"/>
    </source>
</evidence>
<evidence type="ECO:0000256" key="1">
    <source>
        <dbReference type="ARBA" id="ARBA00004123"/>
    </source>
</evidence>
<keyword evidence="4" id="KW-0548">Nucleotidyltransferase</keyword>
<dbReference type="Pfam" id="PF13768">
    <property type="entry name" value="VWA_3"/>
    <property type="match status" value="1"/>
</dbReference>
<dbReference type="PANTHER" id="PTHR46530">
    <property type="entry name" value="PROTEIN MONO-ADP-RIBOSYLTRANSFERASE PARP4"/>
    <property type="match status" value="1"/>
</dbReference>
<dbReference type="InterPro" id="IPR012317">
    <property type="entry name" value="Poly(ADP-ribose)pol_cat_dom"/>
</dbReference>
<dbReference type="SUPFAM" id="SSF56399">
    <property type="entry name" value="ADP-ribosylation"/>
    <property type="match status" value="1"/>
</dbReference>
<dbReference type="InterPro" id="IPR036420">
    <property type="entry name" value="BRCT_dom_sf"/>
</dbReference>
<evidence type="ECO:0000313" key="16">
    <source>
        <dbReference type="RefSeq" id="XP_030058252.1"/>
    </source>
</evidence>
<dbReference type="Gene3D" id="3.40.50.10190">
    <property type="entry name" value="BRCT domain"/>
    <property type="match status" value="1"/>
</dbReference>
<keyword evidence="3 8" id="KW-0808">Transferase</keyword>
<dbReference type="Gene3D" id="1.20.142.10">
    <property type="entry name" value="Poly(ADP-ribose) polymerase, regulatory domain"/>
    <property type="match status" value="1"/>
</dbReference>
<dbReference type="GO" id="GO:0005634">
    <property type="term" value="C:nucleus"/>
    <property type="evidence" value="ECO:0007669"/>
    <property type="project" value="UniProtKB-SubCell"/>
</dbReference>
<dbReference type="GO" id="GO:0003950">
    <property type="term" value="F:NAD+ poly-ADP-ribosyltransferase activity"/>
    <property type="evidence" value="ECO:0007669"/>
    <property type="project" value="UniProtKB-UniRule"/>
</dbReference>
<dbReference type="PROSITE" id="PS51060">
    <property type="entry name" value="PARP_ALPHA_HD"/>
    <property type="match status" value="1"/>
</dbReference>
<dbReference type="Pfam" id="PF00533">
    <property type="entry name" value="BRCT"/>
    <property type="match status" value="1"/>
</dbReference>
<comment type="subcellular location">
    <subcellularLocation>
        <location evidence="1">Nucleus</location>
    </subcellularLocation>
</comment>
<evidence type="ECO:0000256" key="4">
    <source>
        <dbReference type="ARBA" id="ARBA00022695"/>
    </source>
</evidence>
<dbReference type="Pfam" id="PF26156">
    <property type="entry name" value="PARP4_MVP-ID"/>
    <property type="match status" value="1"/>
</dbReference>
<sequence>MAVGIFANCVFFLKVNRLSVLDKKKIKSHIQENGGVISFVLNEKCSHIIVDNIDALSSYKLKTIQKYQIPVLLSDFIQNCVEERRLLQADDYVAKKSVQIDPKKGTESQGYIYALEECEGNQPRPKQPQRIGPVVKGSAHHNQEKSQVFETPKDWKEKDTDSNRIYTKDNLDPTNLQDVEIAKYAVLEKVRILTDLKEMAVVELQQLPENYAFLFRISANFGLSNGSQKETQFLQVKTSKEACESYDVYLEDLKKKDFTLKEDVPQEAIRFASEMLQEQLLEEARNTSSLSPETYNFVELIWVEALGHLDHILRKPVNSISLNDVSKGEGILFHVRKALDDGASAEVLKQMMMEFYRIIPHKNGIDYNVNKKLLSSKEDLCQLIRDMVNVCETSMSSPNPPALAKYRALRCKIDYVGPDSDEFLQVEHQVLQNNHSDIPVKVLQVYRVGRMNETAAFQSKYGNIQSLLHSSSVCNFVGILSRGLLLPKMVVEDHGLERTDIGNLGSGIYFGDSISTCIKYSKPSETDGSRLLVVCSVALGKCMELYETDFSLAKAPAGYQSVHGVRKAPGSLSDFEDDEFVIYNTNQVKMGYIVKFCLEEDNVKEFFPDISITEVAERVPCHLQSEEISLDNSSLHKIKAGLLDTSGNSIPLKDIHIKGRIMDLIAQVVVFQTYTNLSSIPIEAKYVFPLDGTAAVCGFEAFINGKHIIGEVKEKDQAHQEYRQAVSEGHGAYLMDQDAPDVFTVSVGNLPAEATVLIKITYITELSMQHGSVCFHIPAAVAPWQQDKALKENTQDTVEKVYIKEGWAQKGAFSLDMSVEMPYKIEFIYSLTHNIKIKKTECKAVISTCKDSSLDSDGFDLRICMCKAHPPRMWVEKHPEHESEACMLVFQPYFEPSTLFEVDDSSEIVICLDCSTSMEGLIFQQAKQIALLVLKSLSDRHQINLIRFGTNYQELFSYPKSTTNRSLLEEYIKIATPTMGNTDLWKPLRSLSLLAPSDRLRNILLISDGHIQNESLTFQIIKKSIKHTRLFACGVGPTANRHMLRSLAQYGAGAFEYFETKSKYNWKDKVSAQVSRMESPGCSSISVKWQQFNPNAPEPMQAPFQIQSLFRCERVLVYGFIPHCTQATLNAFIDDEELSTMVSTTELQKTTGTLLHKLTARAIIKDYEHGILHENEAEHEMRKQELKSLIIELSKEYSIVTQFTSFVAIEERGSEITPQPDIPNIKELIAKEDIDLLPYMDWERNANKYGNLANDLCVKDDSLDGFDDNFFTEDYEDSDAMSLGISDESFVFTRGLVNSPAPLILDDMLQSAAFPPSVSSPFPPPPPPPPGLPLIRPICLAASPPCSGSSAAAAPPPPPLPPCAGSHVVAAPAPPCPGAPAAPRPPPPLRPCAGSPVAAAAAPAPPCPGAPAAPLPLPSLDLPKFMVAPPPPPPFPLLSLDLPKFMVAESDKMPEFPEVSFSSKKKIRKYVQLPSEYQVSKSSDFDKESNFSAPPPLPAHLVLPGSKTKHTSLRMKAVTTDEEASQVGIKSFQEPQDLDVAASYSFTSAICNKKLQTAGASKSAFQSETDSDRISSQRAPSYMPCMLQVPVAQAFGSLNTMEESQQSSMEKEQLRIGPSQDHLDRQELFQVPCLMEQELMVGSACKSSSSLNTGLFGSASGASTSAFQSKMVSNGISSQRAPSLFSMPCMEAPMSQAFGSLSTLEESQSSSMVQSQMDWEPLRRTMVESVGGSTGFTFGTTFGASSSSFPVETVSGRGGFPSSNMEFKLPWVQAAVSQTFGSIGASEQSQPFSVMDLDGRELKQEVRMKLMDLKLLLPPKTYKMNFAPSVTSLLALQNQTGFWNLNPDLGDLLKVDVNYLCNVILAQKGIHSLGPRGKEEVLQLIATLLVLQLLRFTQVLQLITFKSLMKLDDSSTESAVRWNVQKAVAWARKIDRQYPAICSRLELGTNWDSFTRQLLRIDPFGANSPLLKAIKF</sequence>
<dbReference type="InterPro" id="IPR013694">
    <property type="entry name" value="VIT"/>
</dbReference>
<dbReference type="InterPro" id="IPR036465">
    <property type="entry name" value="vWFA_dom_sf"/>
</dbReference>
<organism evidence="15 16">
    <name type="scientific">Microcaecilia unicolor</name>
    <dbReference type="NCBI Taxonomy" id="1415580"/>
    <lineage>
        <taxon>Eukaryota</taxon>
        <taxon>Metazoa</taxon>
        <taxon>Chordata</taxon>
        <taxon>Craniata</taxon>
        <taxon>Vertebrata</taxon>
        <taxon>Euteleostomi</taxon>
        <taxon>Amphibia</taxon>
        <taxon>Gymnophiona</taxon>
        <taxon>Siphonopidae</taxon>
        <taxon>Microcaecilia</taxon>
    </lineage>
</organism>
<evidence type="ECO:0000256" key="5">
    <source>
        <dbReference type="ARBA" id="ARBA00023027"/>
    </source>
</evidence>
<evidence type="ECO:0000259" key="12">
    <source>
        <dbReference type="PROSITE" id="PS51059"/>
    </source>
</evidence>
<feature type="domain" description="PARP alpha-helical" evidence="13">
    <location>
        <begin position="273"/>
        <end position="401"/>
    </location>
</feature>
<dbReference type="PANTHER" id="PTHR46530:SF1">
    <property type="entry name" value="PROTEIN MONO-ADP-RIBOSYLTRANSFERASE PARP4"/>
    <property type="match status" value="1"/>
</dbReference>
<dbReference type="KEGG" id="muo:115469598"/>
<dbReference type="Pfam" id="PF08487">
    <property type="entry name" value="VIT"/>
    <property type="match status" value="1"/>
</dbReference>
<dbReference type="GeneID" id="115469598"/>
<dbReference type="PROSITE" id="PS51468">
    <property type="entry name" value="VIT"/>
    <property type="match status" value="1"/>
</dbReference>
<dbReference type="InterPro" id="IPR004102">
    <property type="entry name" value="Poly(ADP-ribose)pol_reg_dom"/>
</dbReference>
<evidence type="ECO:0000259" key="14">
    <source>
        <dbReference type="PROSITE" id="PS51468"/>
    </source>
</evidence>
<comment type="similarity">
    <text evidence="7">Belongs to the ARTD/PARP family.</text>
</comment>
<dbReference type="Proteomes" id="UP000515156">
    <property type="component" value="Chromosome 4"/>
</dbReference>
<evidence type="ECO:0000259" key="11">
    <source>
        <dbReference type="PROSITE" id="PS50234"/>
    </source>
</evidence>
<gene>
    <name evidence="16" type="primary">LOC115469598</name>
</gene>
<dbReference type="CDD" id="cd17726">
    <property type="entry name" value="BRCT_PARP4_like"/>
    <property type="match status" value="1"/>
</dbReference>
<dbReference type="Gene3D" id="3.40.50.410">
    <property type="entry name" value="von Willebrand factor, type A domain"/>
    <property type="match status" value="1"/>
</dbReference>
<evidence type="ECO:0000256" key="6">
    <source>
        <dbReference type="ARBA" id="ARBA00023242"/>
    </source>
</evidence>
<keyword evidence="5 8" id="KW-0520">NAD</keyword>
<dbReference type="SUPFAM" id="SSF53300">
    <property type="entry name" value="vWA-like"/>
    <property type="match status" value="1"/>
</dbReference>
<dbReference type="SUPFAM" id="SSF47587">
    <property type="entry name" value="Domain of poly(ADP-ribose) polymerase"/>
    <property type="match status" value="1"/>
</dbReference>
<name>A0A6P7XS65_9AMPH</name>
<dbReference type="OrthoDB" id="1729737at2759"/>
<feature type="domain" description="VIT" evidence="14">
    <location>
        <begin position="636"/>
        <end position="764"/>
    </location>
</feature>
<dbReference type="SUPFAM" id="SSF52113">
    <property type="entry name" value="BRCT domain"/>
    <property type="match status" value="1"/>
</dbReference>
<dbReference type="RefSeq" id="XP_030058252.1">
    <property type="nucleotide sequence ID" value="XM_030202392.1"/>
</dbReference>
<feature type="region of interest" description="Disordered" evidence="9">
    <location>
        <begin position="120"/>
        <end position="154"/>
    </location>
</feature>
<feature type="domain" description="PARP catalytic" evidence="12">
    <location>
        <begin position="400"/>
        <end position="605"/>
    </location>
</feature>
<dbReference type="InterPro" id="IPR031273">
    <property type="entry name" value="PARP4"/>
</dbReference>
<dbReference type="FunCoup" id="A0A6P7XS65">
    <property type="interactions" value="804"/>
</dbReference>